<organism evidence="3 4">
    <name type="scientific">Salinigranum rubrum</name>
    <dbReference type="NCBI Taxonomy" id="755307"/>
    <lineage>
        <taxon>Archaea</taxon>
        <taxon>Methanobacteriati</taxon>
        <taxon>Methanobacteriota</taxon>
        <taxon>Stenosarchaea group</taxon>
        <taxon>Halobacteria</taxon>
        <taxon>Halobacteriales</taxon>
        <taxon>Haloferacaceae</taxon>
        <taxon>Salinigranum</taxon>
    </lineage>
</organism>
<dbReference type="InterPro" id="IPR004360">
    <property type="entry name" value="Glyas_Fos-R_dOase_dom"/>
</dbReference>
<dbReference type="PROSITE" id="PS51819">
    <property type="entry name" value="VOC"/>
    <property type="match status" value="1"/>
</dbReference>
<feature type="compositionally biased region" description="Polar residues" evidence="1">
    <location>
        <begin position="1"/>
        <end position="11"/>
    </location>
</feature>
<gene>
    <name evidence="3" type="ORF">C2R22_01865</name>
</gene>
<dbReference type="KEGG" id="srub:C2R22_01865"/>
<evidence type="ECO:0000313" key="3">
    <source>
        <dbReference type="EMBL" id="AUV80560.1"/>
    </source>
</evidence>
<protein>
    <recommendedName>
        <fullName evidence="2">VOC domain-containing protein</fullName>
    </recommendedName>
</protein>
<feature type="region of interest" description="Disordered" evidence="1">
    <location>
        <begin position="1"/>
        <end position="55"/>
    </location>
</feature>
<dbReference type="Gene3D" id="3.10.180.10">
    <property type="entry name" value="2,3-Dihydroxybiphenyl 1,2-Dioxygenase, domain 1"/>
    <property type="match status" value="1"/>
</dbReference>
<dbReference type="Proteomes" id="UP000236584">
    <property type="component" value="Chromosome"/>
</dbReference>
<feature type="domain" description="VOC" evidence="2">
    <location>
        <begin position="79"/>
        <end position="205"/>
    </location>
</feature>
<keyword evidence="4" id="KW-1185">Reference proteome</keyword>
<proteinExistence type="predicted"/>
<evidence type="ECO:0000313" key="4">
    <source>
        <dbReference type="Proteomes" id="UP000236584"/>
    </source>
</evidence>
<feature type="compositionally biased region" description="Basic and acidic residues" evidence="1">
    <location>
        <begin position="12"/>
        <end position="22"/>
    </location>
</feature>
<dbReference type="CDD" id="cd06587">
    <property type="entry name" value="VOC"/>
    <property type="match status" value="1"/>
</dbReference>
<evidence type="ECO:0000256" key="1">
    <source>
        <dbReference type="SAM" id="MobiDB-lite"/>
    </source>
</evidence>
<accession>A0A2I8VF51</accession>
<sequence>MTPPATTSGRSNRVESAMDSRSPRRAKKTRPDSASPRATVAPVQAASARTGRPRARLGRTFFGRARACQSMTDDVRVSGIDHVELTVPDRREAAEWYERVFGLSVLDEYESWGDDPGGPLMISSDEGATKLALFAGEPTTGLDEYRVAFSVDAAGFRAFLDRLDEEPLFDATGERVTAGDVVDHDRSASIYVTDPYGHALELTTYEYDALGDLFERDG</sequence>
<evidence type="ECO:0000259" key="2">
    <source>
        <dbReference type="PROSITE" id="PS51819"/>
    </source>
</evidence>
<name>A0A2I8VF51_9EURY</name>
<dbReference type="AlphaFoldDB" id="A0A2I8VF51"/>
<reference evidence="3 4" key="1">
    <citation type="submission" date="2018-01" db="EMBL/GenBank/DDBJ databases">
        <title>Complete genome sequence of Salinigranum rubrum GX10T, an extremely halophilic archaeon isolated from a marine solar saltern.</title>
        <authorList>
            <person name="Han S."/>
        </authorList>
    </citation>
    <scope>NUCLEOTIDE SEQUENCE [LARGE SCALE GENOMIC DNA]</scope>
    <source>
        <strain evidence="3 4">GX10</strain>
    </source>
</reference>
<dbReference type="InterPro" id="IPR029068">
    <property type="entry name" value="Glyas_Bleomycin-R_OHBP_Dase"/>
</dbReference>
<dbReference type="SUPFAM" id="SSF54593">
    <property type="entry name" value="Glyoxalase/Bleomycin resistance protein/Dihydroxybiphenyl dioxygenase"/>
    <property type="match status" value="1"/>
</dbReference>
<dbReference type="Pfam" id="PF00903">
    <property type="entry name" value="Glyoxalase"/>
    <property type="match status" value="1"/>
</dbReference>
<dbReference type="InterPro" id="IPR037523">
    <property type="entry name" value="VOC_core"/>
</dbReference>
<dbReference type="EMBL" id="CP026309">
    <property type="protein sequence ID" value="AUV80560.1"/>
    <property type="molecule type" value="Genomic_DNA"/>
</dbReference>